<dbReference type="RefSeq" id="WP_181071498.1">
    <property type="nucleotide sequence ID" value="NZ_JAAMRF010000006.1"/>
</dbReference>
<gene>
    <name evidence="1" type="ORF">G7026_13905</name>
</gene>
<name>A0ABR5Z2N7_9GAMM</name>
<evidence type="ECO:0000313" key="1">
    <source>
        <dbReference type="EMBL" id="MBA1274452.1"/>
    </source>
</evidence>
<accession>A0ABR5Z2N7</accession>
<protein>
    <submittedName>
        <fullName evidence="1">Uncharacterized protein</fullName>
    </submittedName>
</protein>
<keyword evidence="2" id="KW-1185">Reference proteome</keyword>
<proteinExistence type="predicted"/>
<dbReference type="Proteomes" id="UP000786387">
    <property type="component" value="Unassembled WGS sequence"/>
</dbReference>
<reference evidence="1 2" key="1">
    <citation type="submission" date="2020-02" db="EMBL/GenBank/DDBJ databases">
        <title>Synteny-based analysis reveals conserved mechanism for high triclosan tolerance in Pseudomonas, as well as instances of horizontal transfer.</title>
        <authorList>
            <person name="Mcfarland A.G."/>
            <person name="Bertucci H.K."/>
            <person name="Litmann E."/>
            <person name="Shen J."/>
            <person name="Huttenhower C."/>
            <person name="Hartmann E.M."/>
        </authorList>
    </citation>
    <scope>NUCLEOTIDE SEQUENCE [LARGE SCALE GENOMIC DNA]</scope>
    <source>
        <strain evidence="1 2">115A1</strain>
    </source>
</reference>
<dbReference type="EMBL" id="JAAMRF010000006">
    <property type="protein sequence ID" value="MBA1274452.1"/>
    <property type="molecule type" value="Genomic_DNA"/>
</dbReference>
<comment type="caution">
    <text evidence="1">The sequence shown here is derived from an EMBL/GenBank/DDBJ whole genome shotgun (WGS) entry which is preliminary data.</text>
</comment>
<evidence type="ECO:0000313" key="2">
    <source>
        <dbReference type="Proteomes" id="UP000786387"/>
    </source>
</evidence>
<organism evidence="1 2">
    <name type="scientific">Stutzerimonas azotifigens</name>
    <dbReference type="NCBI Taxonomy" id="291995"/>
    <lineage>
        <taxon>Bacteria</taxon>
        <taxon>Pseudomonadati</taxon>
        <taxon>Pseudomonadota</taxon>
        <taxon>Gammaproteobacteria</taxon>
        <taxon>Pseudomonadales</taxon>
        <taxon>Pseudomonadaceae</taxon>
        <taxon>Stutzerimonas</taxon>
    </lineage>
</organism>
<sequence>MSQAHDKLVGSVPARIAEAAHFALTAYEGRVAEFHVAAWLQLPGLANQNASLLVRYRDGQQRREVSVDHGRVSGNGKVLLSGIARLAAKGKIEDLQVVLRPPMATEAMVVEELFVQAAEAVVTDEQVATA</sequence>